<evidence type="ECO:0000313" key="3">
    <source>
        <dbReference type="Proteomes" id="UP000670092"/>
    </source>
</evidence>
<feature type="transmembrane region" description="Helical" evidence="1">
    <location>
        <begin position="39"/>
        <end position="60"/>
    </location>
</feature>
<dbReference type="EMBL" id="JAEVHI010000002">
    <property type="protein sequence ID" value="KAG5298887.1"/>
    <property type="molecule type" value="Genomic_DNA"/>
</dbReference>
<accession>A0A8H7YZA6</accession>
<name>A0A8H7YZA6_AJECA</name>
<gene>
    <name evidence="2" type="ORF">I7I52_09006</name>
</gene>
<evidence type="ECO:0000313" key="2">
    <source>
        <dbReference type="EMBL" id="KAG5298887.1"/>
    </source>
</evidence>
<dbReference type="VEuPathDB" id="FungiDB:I7I52_09006"/>
<sequence>MYVFLDAHSTMMVARIFGFSDDECRICSDAINRYRFRSLGFIAINDTILNITYVCCCMYFSMSSKNLPRHTFFVAFTVSSNFYKAIFEY</sequence>
<dbReference type="Proteomes" id="UP000670092">
    <property type="component" value="Unassembled WGS sequence"/>
</dbReference>
<evidence type="ECO:0000256" key="1">
    <source>
        <dbReference type="SAM" id="Phobius"/>
    </source>
</evidence>
<keyword evidence="1" id="KW-0472">Membrane</keyword>
<protein>
    <submittedName>
        <fullName evidence="2">Uncharacterized protein</fullName>
    </submittedName>
</protein>
<proteinExistence type="predicted"/>
<keyword evidence="1" id="KW-0812">Transmembrane</keyword>
<reference evidence="2 3" key="1">
    <citation type="submission" date="2021-01" db="EMBL/GenBank/DDBJ databases">
        <title>Chromosome-level genome assembly of a human fungal pathogen reveals clustering of transcriptionally co-regulated genes.</title>
        <authorList>
            <person name="Voorhies M."/>
            <person name="Cohen S."/>
            <person name="Shea T.P."/>
            <person name="Petrus S."/>
            <person name="Munoz J.F."/>
            <person name="Poplawski S."/>
            <person name="Goldman W.E."/>
            <person name="Michael T."/>
            <person name="Cuomo C.A."/>
            <person name="Sil A."/>
            <person name="Beyhan S."/>
        </authorList>
    </citation>
    <scope>NUCLEOTIDE SEQUENCE [LARGE SCALE GENOMIC DNA]</scope>
    <source>
        <strain evidence="2 3">G184AR</strain>
    </source>
</reference>
<organism evidence="2 3">
    <name type="scientific">Ajellomyces capsulatus</name>
    <name type="common">Darling's disease fungus</name>
    <name type="synonym">Histoplasma capsulatum</name>
    <dbReference type="NCBI Taxonomy" id="5037"/>
    <lineage>
        <taxon>Eukaryota</taxon>
        <taxon>Fungi</taxon>
        <taxon>Dikarya</taxon>
        <taxon>Ascomycota</taxon>
        <taxon>Pezizomycotina</taxon>
        <taxon>Eurotiomycetes</taxon>
        <taxon>Eurotiomycetidae</taxon>
        <taxon>Onygenales</taxon>
        <taxon>Ajellomycetaceae</taxon>
        <taxon>Histoplasma</taxon>
    </lineage>
</organism>
<keyword evidence="1" id="KW-1133">Transmembrane helix</keyword>
<comment type="caution">
    <text evidence="2">The sequence shown here is derived from an EMBL/GenBank/DDBJ whole genome shotgun (WGS) entry which is preliminary data.</text>
</comment>
<dbReference type="AlphaFoldDB" id="A0A8H7YZA6"/>